<dbReference type="PANTHER" id="PTHR17920">
    <property type="entry name" value="TRANSMEMBRANE AND COILED-COIL DOMAIN-CONTAINING PROTEIN 4 TMCO4"/>
    <property type="match status" value="1"/>
</dbReference>
<keyword evidence="4 6" id="KW-0472">Membrane</keyword>
<keyword evidence="3 6" id="KW-1133">Transmembrane helix</keyword>
<sequence length="1471" mass="162405">MLFKDYDFLWEPYRAVRDIEELQKAFRASTKQIAEEDKFSPECRFAVRRLLYACVGEKTLMDALDGLILPPPYRLEDMHNVKLTRRDLEEAMNVIPFELDPVIVLFPFNLAISTGVYDARLRAAVRRLCWLFAIPFTLVEAREYELMDEVSSTMSDTNNEETLRQKQQEIQSRREEKKVSKGRIAAVGAFAAIGGAALIVTGGLVAPLVVPAVSALVTAAATTVGVIGSIGGAIFGGTAIATILSGLVGVATHAAALVLLVTPVLTVTNITAIFGIGGASLAGYKAFRRTAESDVFMIRSISEIEELPPLAPSDEALRTVLSDGQQTQWKSVTQRAEVAEKEKHDLWTDIDEILEEVARGGIVVPAHTRAVTMQNVASNEHFQQRMRCLIFAIQCSLRNYRLELKAVKLTSGTWGLVPPKVIPDGSAGVFACLNRFARPTGAGCAICYHVLPVLTPTDPVLRLWVLTELSLMGNLSIAVSVTEASETFQPDVMLKQLRKDMFESDEMITTKYFLIQCHFSPLPFVMISDLINKVDNSTGKVIASSPLSLFPEKELQQRTIETMKRVQKRRRIGVSIVNKSRHLVRILKCQLLNGILSSETPNVISDIGSKQALLAVFTNSEMSLAGAEGFFIIEVIHTSDSETVQVIHDRFYIKFQFEVSAMNNISVACIGEPSLRNLLKYEMTLNQVSNSDPIPILMSESFIWVDLIVNKENFLVELRLEDFVERVMRTEVKKYPSITIAIGGFVSVFDERRPQQDQQVALWAPILPGAHLFGETESYVVHWEDEYQMKFGRTIGASASSAIMNKVGKHVLSTAKSVAKHHLLQGAIFMGIRAFDALKGTLTLPMYAVWATGAIDNAFATLSNRSSYTGKDLASALLDPQKGNRPVSLIGFSFGSRVIVECLEELYRVKAFGIVENVFMMGSTVTSSRQLWGELRQIVAGRLVNIYSRGDWMLWLMYKANEAALKPMAGINPVNVPGVENLDITYLVDNHADYAFRLKEIVEAIPDRPTKQMYERSPGSPGALVALDAVRSVSLRMSSSMNSSFSLVTTPCATLAITNRLASDEKSLNTDLRYLVSVVQCGYFDFESPELIPSSRCAVSGVVGEGNDPVCGLLSYVLSLEPPVAATASGASGAVDLLFIIFFYATAAGSGELAATADIRVLERTLGDGENDTERQLRLEEMCRKEAEDPLRILVKCGSAEDIRQRKPLTQTIIVNLENVFGDGTKEAVFHITTELIGDTNFVMDVVSLLTYSSTYQQRNEFTSILFDIHYQNVRGELETAKPTPLEMMGRAMKDFTEKFAFMFNNDKQKTSFLQPIVIANCGESTLFYSYGGVSGNSKPSEGVPLEWIRFPSPELSPQSCFIVAVQYYHSPHSLLEEGNNTVLDSFDFDCDGGRCCVQLLSSADRGVEVASHFEADPSMESSSNVSVTRVEVNGVSFILVSITWKPRRDDNEDSLQPSSNSSKDGWIIIS</sequence>
<accession>A0A1X0P702</accession>
<evidence type="ECO:0000256" key="1">
    <source>
        <dbReference type="ARBA" id="ARBA00004141"/>
    </source>
</evidence>
<feature type="compositionally biased region" description="Polar residues" evidence="5">
    <location>
        <begin position="1455"/>
        <end position="1464"/>
    </location>
</feature>
<feature type="region of interest" description="Disordered" evidence="5">
    <location>
        <begin position="1449"/>
        <end position="1471"/>
    </location>
</feature>
<feature type="transmembrane region" description="Helical" evidence="6">
    <location>
        <begin position="184"/>
        <end position="206"/>
    </location>
</feature>
<evidence type="ECO:0000256" key="2">
    <source>
        <dbReference type="ARBA" id="ARBA00022692"/>
    </source>
</evidence>
<dbReference type="OrthoDB" id="277931at2759"/>
<reference evidence="7 8" key="1">
    <citation type="submission" date="2017-03" db="EMBL/GenBank/DDBJ databases">
        <title>An alternative strategy for trypanosome survival in the mammalian bloodstream revealed through genome and transcriptome analysis of the ubiquitous bovine parasite Trypanosoma (Megatrypanum) theileri.</title>
        <authorList>
            <person name="Kelly S."/>
            <person name="Ivens A."/>
            <person name="Mott A."/>
            <person name="O'Neill E."/>
            <person name="Emms D."/>
            <person name="Macleod O."/>
            <person name="Voorheis P."/>
            <person name="Matthews J."/>
            <person name="Matthews K."/>
            <person name="Carrington M."/>
        </authorList>
    </citation>
    <scope>NUCLEOTIDE SEQUENCE [LARGE SCALE GENOMIC DNA]</scope>
    <source>
        <strain evidence="7">Edinburgh</strain>
    </source>
</reference>
<name>A0A1X0P702_9TRYP</name>
<evidence type="ECO:0000256" key="3">
    <source>
        <dbReference type="ARBA" id="ARBA00022989"/>
    </source>
</evidence>
<organism evidence="7 8">
    <name type="scientific">Trypanosoma theileri</name>
    <dbReference type="NCBI Taxonomy" id="67003"/>
    <lineage>
        <taxon>Eukaryota</taxon>
        <taxon>Discoba</taxon>
        <taxon>Euglenozoa</taxon>
        <taxon>Kinetoplastea</taxon>
        <taxon>Metakinetoplastina</taxon>
        <taxon>Trypanosomatida</taxon>
        <taxon>Trypanosomatidae</taxon>
        <taxon>Trypanosoma</taxon>
    </lineage>
</organism>
<comment type="caution">
    <text evidence="7">The sequence shown here is derived from an EMBL/GenBank/DDBJ whole genome shotgun (WGS) entry which is preliminary data.</text>
</comment>
<evidence type="ECO:0000256" key="6">
    <source>
        <dbReference type="SAM" id="Phobius"/>
    </source>
</evidence>
<dbReference type="VEuPathDB" id="TriTrypDB:TM35_000033540"/>
<dbReference type="GO" id="GO:0016020">
    <property type="term" value="C:membrane"/>
    <property type="evidence" value="ECO:0007669"/>
    <property type="project" value="UniProtKB-SubCell"/>
</dbReference>
<comment type="subcellular location">
    <subcellularLocation>
        <location evidence="1">Membrane</location>
        <topology evidence="1">Multi-pass membrane protein</topology>
    </subcellularLocation>
</comment>
<dbReference type="GeneID" id="39981901"/>
<keyword evidence="8" id="KW-1185">Reference proteome</keyword>
<evidence type="ECO:0000313" key="8">
    <source>
        <dbReference type="Proteomes" id="UP000192257"/>
    </source>
</evidence>
<protein>
    <submittedName>
        <fullName evidence="7">Uncharacterized protein</fullName>
    </submittedName>
</protein>
<dbReference type="InterPro" id="IPR007941">
    <property type="entry name" value="DUF726"/>
</dbReference>
<evidence type="ECO:0000256" key="5">
    <source>
        <dbReference type="SAM" id="MobiDB-lite"/>
    </source>
</evidence>
<dbReference type="EMBL" id="NBCO01000003">
    <property type="protein sequence ID" value="ORC92601.1"/>
    <property type="molecule type" value="Genomic_DNA"/>
</dbReference>
<dbReference type="RefSeq" id="XP_028886667.1">
    <property type="nucleotide sequence ID" value="XM_029022121.1"/>
</dbReference>
<gene>
    <name evidence="7" type="ORF">TM35_000033540</name>
</gene>
<evidence type="ECO:0000256" key="4">
    <source>
        <dbReference type="ARBA" id="ARBA00023136"/>
    </source>
</evidence>
<dbReference type="PANTHER" id="PTHR17920:SF3">
    <property type="entry name" value="TRANSMEMBRANE AND COILED-COIL DOMAIN-CONTAINING PROTEIN 4"/>
    <property type="match status" value="1"/>
</dbReference>
<evidence type="ECO:0000313" key="7">
    <source>
        <dbReference type="EMBL" id="ORC92601.1"/>
    </source>
</evidence>
<keyword evidence="2 6" id="KW-0812">Transmembrane</keyword>
<dbReference type="Pfam" id="PF05277">
    <property type="entry name" value="DUF726"/>
    <property type="match status" value="1"/>
</dbReference>
<dbReference type="Proteomes" id="UP000192257">
    <property type="component" value="Unassembled WGS sequence"/>
</dbReference>
<proteinExistence type="predicted"/>